<protein>
    <submittedName>
        <fullName evidence="2">FAD-binding oxidoreductase</fullName>
    </submittedName>
</protein>
<dbReference type="Pfam" id="PF01266">
    <property type="entry name" value="DAO"/>
    <property type="match status" value="1"/>
</dbReference>
<dbReference type="Gene3D" id="3.30.9.10">
    <property type="entry name" value="D-Amino Acid Oxidase, subunit A, domain 2"/>
    <property type="match status" value="1"/>
</dbReference>
<dbReference type="PANTHER" id="PTHR13847">
    <property type="entry name" value="SARCOSINE DEHYDROGENASE-RELATED"/>
    <property type="match status" value="1"/>
</dbReference>
<feature type="domain" description="FAD dependent oxidoreductase" evidence="1">
    <location>
        <begin position="27"/>
        <end position="379"/>
    </location>
</feature>
<proteinExistence type="predicted"/>
<dbReference type="Gene3D" id="3.50.50.60">
    <property type="entry name" value="FAD/NAD(P)-binding domain"/>
    <property type="match status" value="1"/>
</dbReference>
<accession>A0A7C1FFS0</accession>
<evidence type="ECO:0000259" key="1">
    <source>
        <dbReference type="Pfam" id="PF01266"/>
    </source>
</evidence>
<dbReference type="AlphaFoldDB" id="A0A7C1FFS0"/>
<reference evidence="2" key="1">
    <citation type="journal article" date="2020" name="mSystems">
        <title>Genome- and Community-Level Interaction Insights into Carbon Utilization and Element Cycling Functions of Hydrothermarchaeota in Hydrothermal Sediment.</title>
        <authorList>
            <person name="Zhou Z."/>
            <person name="Liu Y."/>
            <person name="Xu W."/>
            <person name="Pan J."/>
            <person name="Luo Z.H."/>
            <person name="Li M."/>
        </authorList>
    </citation>
    <scope>NUCLEOTIDE SEQUENCE [LARGE SCALE GENOMIC DNA]</scope>
    <source>
        <strain evidence="2">SpSt-289</strain>
    </source>
</reference>
<gene>
    <name evidence="2" type="ORF">ENQ20_09110</name>
</gene>
<dbReference type="PANTHER" id="PTHR13847:SF281">
    <property type="entry name" value="FAD DEPENDENT OXIDOREDUCTASE DOMAIN-CONTAINING PROTEIN"/>
    <property type="match status" value="1"/>
</dbReference>
<dbReference type="InterPro" id="IPR006076">
    <property type="entry name" value="FAD-dep_OxRdtase"/>
</dbReference>
<sequence>MKPSVYWTEDCPRPPDLPVSPLPETVDVAIIGGGYTGLNAALALRKAGASVAILEKETIGWGASSRNGGMALTGLKESMPVIFQRYGAEMGRAFWQWSLDAVDYVERLTTEEGIDCNFVRSGHLLLAFKPQHFAHFVEEVRWFRKQLGYTDLWVVDKAELHCEIGSTAYHGGLVDPRSAGLHPARYVFGLAQAAARQGVLLVERTALMDIRRIRTGFLVNTNSGTLSASEVLIATNGYTTNVIRPLRQGIFPVGSYIITTEPLPVSLQQELSPRGRMCFDSKHFLNYFRLTPDGRMLFGGRHNLSPSLDLIDSARKMQARMVEVFPQLTGVPISHTWNGNLGIALDLMPHAGRVNGVHYAYAYAGHGVSIASFLGKEMGEVLAGKRTSTLFAQINHPRYGFVPYDRFYLPLVSTWFRLLDFFT</sequence>
<dbReference type="InterPro" id="IPR036188">
    <property type="entry name" value="FAD/NAD-bd_sf"/>
</dbReference>
<dbReference type="GO" id="GO:0005737">
    <property type="term" value="C:cytoplasm"/>
    <property type="evidence" value="ECO:0007669"/>
    <property type="project" value="TreeGrafter"/>
</dbReference>
<name>A0A7C1FFS0_9CHLR</name>
<comment type="caution">
    <text evidence="2">The sequence shown here is derived from an EMBL/GenBank/DDBJ whole genome shotgun (WGS) entry which is preliminary data.</text>
</comment>
<evidence type="ECO:0000313" key="2">
    <source>
        <dbReference type="EMBL" id="HDX31637.1"/>
    </source>
</evidence>
<dbReference type="EMBL" id="DSMG01000088">
    <property type="protein sequence ID" value="HDX31637.1"/>
    <property type="molecule type" value="Genomic_DNA"/>
</dbReference>
<dbReference type="SUPFAM" id="SSF51905">
    <property type="entry name" value="FAD/NAD(P)-binding domain"/>
    <property type="match status" value="1"/>
</dbReference>
<organism evidence="2">
    <name type="scientific">Caldilinea aerophila</name>
    <dbReference type="NCBI Taxonomy" id="133453"/>
    <lineage>
        <taxon>Bacteria</taxon>
        <taxon>Bacillati</taxon>
        <taxon>Chloroflexota</taxon>
        <taxon>Caldilineae</taxon>
        <taxon>Caldilineales</taxon>
        <taxon>Caldilineaceae</taxon>
        <taxon>Caldilinea</taxon>
    </lineage>
</organism>